<dbReference type="GO" id="GO:0005634">
    <property type="term" value="C:nucleus"/>
    <property type="evidence" value="ECO:0007669"/>
    <property type="project" value="TreeGrafter"/>
</dbReference>
<reference evidence="5" key="1">
    <citation type="submission" date="2022-03" db="EMBL/GenBank/DDBJ databases">
        <authorList>
            <person name="Lindestad O."/>
        </authorList>
    </citation>
    <scope>NUCLEOTIDE SEQUENCE</scope>
</reference>
<proteinExistence type="inferred from homology"/>
<dbReference type="PANTHER" id="PTHR45640">
    <property type="entry name" value="HEAT SHOCK PROTEIN HSP-12.2-RELATED"/>
    <property type="match status" value="1"/>
</dbReference>
<dbReference type="Gene3D" id="2.60.40.790">
    <property type="match status" value="1"/>
</dbReference>
<dbReference type="Pfam" id="PF00011">
    <property type="entry name" value="HSP20"/>
    <property type="match status" value="1"/>
</dbReference>
<dbReference type="GO" id="GO:0043066">
    <property type="term" value="P:negative regulation of apoptotic process"/>
    <property type="evidence" value="ECO:0007669"/>
    <property type="project" value="TreeGrafter"/>
</dbReference>
<evidence type="ECO:0000259" key="4">
    <source>
        <dbReference type="PROSITE" id="PS01031"/>
    </source>
</evidence>
<feature type="region of interest" description="Disordered" evidence="3">
    <location>
        <begin position="114"/>
        <end position="149"/>
    </location>
</feature>
<dbReference type="CDD" id="cd06526">
    <property type="entry name" value="metazoan_ACD"/>
    <property type="match status" value="1"/>
</dbReference>
<comment type="caution">
    <text evidence="5">The sequence shown here is derived from an EMBL/GenBank/DDBJ whole genome shotgun (WGS) entry which is preliminary data.</text>
</comment>
<comment type="similarity">
    <text evidence="1 2">Belongs to the small heat shock protein (HSP20) family.</text>
</comment>
<dbReference type="GO" id="GO:0042026">
    <property type="term" value="P:protein refolding"/>
    <property type="evidence" value="ECO:0007669"/>
    <property type="project" value="TreeGrafter"/>
</dbReference>
<evidence type="ECO:0000256" key="1">
    <source>
        <dbReference type="PROSITE-ProRule" id="PRU00285"/>
    </source>
</evidence>
<keyword evidence="6" id="KW-1185">Reference proteome</keyword>
<evidence type="ECO:0000313" key="6">
    <source>
        <dbReference type="Proteomes" id="UP000838756"/>
    </source>
</evidence>
<dbReference type="PROSITE" id="PS01031">
    <property type="entry name" value="SHSP"/>
    <property type="match status" value="1"/>
</dbReference>
<dbReference type="PANTHER" id="PTHR45640:SF36">
    <property type="entry name" value="HEAT SHOCK PROTEIN BETA-6"/>
    <property type="match status" value="1"/>
</dbReference>
<sequence>MWNNGIFNVLNPSFIRFADLYVLEDIYIHYAQNRHIIHLDMSDFGPGDLQVYTTGGYVIVEGKQEAFNDKSSVQHQFCRRIFMPEDQKILSLQCKYLPNGVLVIAVTMERIQKDQEEAQEDQDTTSRSSTLFSSEGEAQESESSSSAQVKFTKIQSTLQRFIMSEQLGGLKVLGPVGRLDEESTDQRRGGGIKPPTVGTQSAEHSEKSNDYQDTTAQDGQPTSDLEPDVQAEVKSFDKREEKACQTDVDTERLKSKSEKSTNTLEDFTQRPPEYLYLFNSLEECLRHDKMQDPAEAVKIWAELQAIAEEVEREELIEPIGLWAMCNATCLNGLLKILEKIKNKM</sequence>
<dbReference type="GO" id="GO:0005737">
    <property type="term" value="C:cytoplasm"/>
    <property type="evidence" value="ECO:0007669"/>
    <property type="project" value="TreeGrafter"/>
</dbReference>
<dbReference type="GO" id="GO:0009408">
    <property type="term" value="P:response to heat"/>
    <property type="evidence" value="ECO:0007669"/>
    <property type="project" value="TreeGrafter"/>
</dbReference>
<name>A0A8S4SJC6_9NEOP</name>
<feature type="region of interest" description="Disordered" evidence="3">
    <location>
        <begin position="181"/>
        <end position="264"/>
    </location>
</feature>
<accession>A0A8S4SJC6</accession>
<organism evidence="5 6">
    <name type="scientific">Pararge aegeria aegeria</name>
    <dbReference type="NCBI Taxonomy" id="348720"/>
    <lineage>
        <taxon>Eukaryota</taxon>
        <taxon>Metazoa</taxon>
        <taxon>Ecdysozoa</taxon>
        <taxon>Arthropoda</taxon>
        <taxon>Hexapoda</taxon>
        <taxon>Insecta</taxon>
        <taxon>Pterygota</taxon>
        <taxon>Neoptera</taxon>
        <taxon>Endopterygota</taxon>
        <taxon>Lepidoptera</taxon>
        <taxon>Glossata</taxon>
        <taxon>Ditrysia</taxon>
        <taxon>Papilionoidea</taxon>
        <taxon>Nymphalidae</taxon>
        <taxon>Satyrinae</taxon>
        <taxon>Satyrini</taxon>
        <taxon>Parargina</taxon>
        <taxon>Pararge</taxon>
    </lineage>
</organism>
<gene>
    <name evidence="5" type="primary">jg14947</name>
    <name evidence="5" type="ORF">PAEG_LOCUS25386</name>
</gene>
<evidence type="ECO:0000256" key="3">
    <source>
        <dbReference type="SAM" id="MobiDB-lite"/>
    </source>
</evidence>
<feature type="compositionally biased region" description="Polar residues" evidence="3">
    <location>
        <begin position="211"/>
        <end position="223"/>
    </location>
</feature>
<feature type="domain" description="SHSP" evidence="4">
    <location>
        <begin position="17"/>
        <end position="123"/>
    </location>
</feature>
<evidence type="ECO:0000313" key="5">
    <source>
        <dbReference type="EMBL" id="CAH2266779.1"/>
    </source>
</evidence>
<feature type="compositionally biased region" description="Low complexity" evidence="3">
    <location>
        <begin position="133"/>
        <end position="148"/>
    </location>
</feature>
<dbReference type="GO" id="GO:0051082">
    <property type="term" value="F:unfolded protein binding"/>
    <property type="evidence" value="ECO:0007669"/>
    <property type="project" value="TreeGrafter"/>
</dbReference>
<dbReference type="InterPro" id="IPR008978">
    <property type="entry name" value="HSP20-like_chaperone"/>
</dbReference>
<dbReference type="Proteomes" id="UP000838756">
    <property type="component" value="Unassembled WGS sequence"/>
</dbReference>
<dbReference type="InterPro" id="IPR002068">
    <property type="entry name" value="A-crystallin/Hsp20_dom"/>
</dbReference>
<protein>
    <submittedName>
        <fullName evidence="5">Jg14947 protein</fullName>
    </submittedName>
</protein>
<dbReference type="AlphaFoldDB" id="A0A8S4SJC6"/>
<dbReference type="OrthoDB" id="10579999at2759"/>
<dbReference type="InterPro" id="IPR001436">
    <property type="entry name" value="Alpha-crystallin/sHSP_animal"/>
</dbReference>
<feature type="compositionally biased region" description="Basic and acidic residues" evidence="3">
    <location>
        <begin position="234"/>
        <end position="259"/>
    </location>
</feature>
<evidence type="ECO:0000256" key="2">
    <source>
        <dbReference type="RuleBase" id="RU003616"/>
    </source>
</evidence>
<dbReference type="EMBL" id="CAKXAJ010026313">
    <property type="protein sequence ID" value="CAH2266779.1"/>
    <property type="molecule type" value="Genomic_DNA"/>
</dbReference>
<dbReference type="SUPFAM" id="SSF49764">
    <property type="entry name" value="HSP20-like chaperones"/>
    <property type="match status" value="1"/>
</dbReference>